<sequence length="125" mass="14105">MSRSLLRAPSSARRLTQAFSTTHHTADRIKQPRPWAVENVPPIDPRPSWVFPLSRFANYVVIPGTLLYAVFFADFGEKEHVFMPARRWLDRQKAAFFSLSDAEREIAGVAGEPPAKEAVGPQEDQ</sequence>
<comment type="caution">
    <text evidence="1">The sequence shown here is derived from an EMBL/GenBank/DDBJ whole genome shotgun (WGS) entry which is preliminary data.</text>
</comment>
<dbReference type="Proteomes" id="UP000639403">
    <property type="component" value="Unassembled WGS sequence"/>
</dbReference>
<protein>
    <submittedName>
        <fullName evidence="1">Uncharacterized protein</fullName>
    </submittedName>
</protein>
<reference evidence="1" key="1">
    <citation type="submission" date="2020-11" db="EMBL/GenBank/DDBJ databases">
        <authorList>
            <person name="Koelle M."/>
            <person name="Horta M.A.C."/>
            <person name="Nowrousian M."/>
            <person name="Ohm R.A."/>
            <person name="Benz P."/>
            <person name="Pilgard A."/>
        </authorList>
    </citation>
    <scope>NUCLEOTIDE SEQUENCE</scope>
    <source>
        <strain evidence="1">FPRL280</strain>
    </source>
</reference>
<accession>A0A8H7NXE5</accession>
<name>A0A8H7NXE5_9APHY</name>
<evidence type="ECO:0000313" key="2">
    <source>
        <dbReference type="Proteomes" id="UP000639403"/>
    </source>
</evidence>
<proteinExistence type="predicted"/>
<dbReference type="AlphaFoldDB" id="A0A8H7NXE5"/>
<reference evidence="1" key="2">
    <citation type="journal article" name="Front. Microbiol.">
        <title>Degradative Capacity of Two Strains of Rhodonia placenta: From Phenotype to Genotype.</title>
        <authorList>
            <person name="Kolle M."/>
            <person name="Horta M.A.C."/>
            <person name="Nowrousian M."/>
            <person name="Ohm R.A."/>
            <person name="Benz J.P."/>
            <person name="Pilgard A."/>
        </authorList>
    </citation>
    <scope>NUCLEOTIDE SEQUENCE</scope>
    <source>
        <strain evidence="1">FPRL280</strain>
    </source>
</reference>
<organism evidence="1 2">
    <name type="scientific">Rhodonia placenta</name>
    <dbReference type="NCBI Taxonomy" id="104341"/>
    <lineage>
        <taxon>Eukaryota</taxon>
        <taxon>Fungi</taxon>
        <taxon>Dikarya</taxon>
        <taxon>Basidiomycota</taxon>
        <taxon>Agaricomycotina</taxon>
        <taxon>Agaricomycetes</taxon>
        <taxon>Polyporales</taxon>
        <taxon>Adustoporiaceae</taxon>
        <taxon>Rhodonia</taxon>
    </lineage>
</organism>
<evidence type="ECO:0000313" key="1">
    <source>
        <dbReference type="EMBL" id="KAF9808585.1"/>
    </source>
</evidence>
<gene>
    <name evidence="1" type="ORF">IEO21_07829</name>
</gene>
<dbReference type="EMBL" id="JADOXO010000238">
    <property type="protein sequence ID" value="KAF9808585.1"/>
    <property type="molecule type" value="Genomic_DNA"/>
</dbReference>